<dbReference type="RefSeq" id="WP_151580990.1">
    <property type="nucleotide sequence ID" value="NZ_WBPI01000027.1"/>
</dbReference>
<gene>
    <name evidence="1" type="ORF">F8165_28695</name>
</gene>
<dbReference type="Proteomes" id="UP000461739">
    <property type="component" value="Unassembled WGS sequence"/>
</dbReference>
<proteinExistence type="predicted"/>
<dbReference type="EMBL" id="WBPI01000027">
    <property type="protein sequence ID" value="KAB2446093.1"/>
    <property type="molecule type" value="Genomic_DNA"/>
</dbReference>
<dbReference type="AlphaFoldDB" id="A0AAN5XKH8"/>
<comment type="caution">
    <text evidence="1">The sequence shown here is derived from an EMBL/GenBank/DDBJ whole genome shotgun (WGS) entry which is preliminary data.</text>
</comment>
<name>A0AAN5XKH8_BACCE</name>
<protein>
    <submittedName>
        <fullName evidence="1">Uncharacterized protein</fullName>
    </submittedName>
</protein>
<organism evidence="1 2">
    <name type="scientific">Bacillus cereus</name>
    <dbReference type="NCBI Taxonomy" id="1396"/>
    <lineage>
        <taxon>Bacteria</taxon>
        <taxon>Bacillati</taxon>
        <taxon>Bacillota</taxon>
        <taxon>Bacilli</taxon>
        <taxon>Bacillales</taxon>
        <taxon>Bacillaceae</taxon>
        <taxon>Bacillus</taxon>
        <taxon>Bacillus cereus group</taxon>
    </lineage>
</organism>
<evidence type="ECO:0000313" key="1">
    <source>
        <dbReference type="EMBL" id="KAB2446093.1"/>
    </source>
</evidence>
<sequence>MEETFITSYAKLELAYKYKFITIDIANKFFMIHVIKAKTKEITLITSMDLFNDEIVTEGNIDEYPYDIEEVIDSLKVTADLCIENNLLSQLDIGSYIEELIKKKTCIMGHHRCPLT</sequence>
<reference evidence="1 2" key="1">
    <citation type="submission" date="2019-10" db="EMBL/GenBank/DDBJ databases">
        <title>Bacillus from the desert of Cuatro Cinegas, Coahuila.</title>
        <authorList>
            <person name="Olmedo-Alvarez G."/>
            <person name="Saldana S."/>
            <person name="Barcelo D."/>
        </authorList>
    </citation>
    <scope>NUCLEOTIDE SEQUENCE [LARGE SCALE GENOMIC DNA]</scope>
    <source>
        <strain evidence="1 2">CH316_11T</strain>
    </source>
</reference>
<evidence type="ECO:0000313" key="2">
    <source>
        <dbReference type="Proteomes" id="UP000461739"/>
    </source>
</evidence>
<accession>A0AAN5XKH8</accession>